<dbReference type="InterPro" id="IPR000544">
    <property type="entry name" value="Octanoyltransferase"/>
</dbReference>
<dbReference type="NCBIfam" id="TIGR00214">
    <property type="entry name" value="lipB"/>
    <property type="match status" value="1"/>
</dbReference>
<comment type="miscellaneous">
    <text evidence="5">In the reaction, the free carboxyl group of octanoic acid is attached via an amide linkage to the epsilon-amino group of a specific lysine residue of lipoyl domains of lipoate-dependent enzymes.</text>
</comment>
<dbReference type="EMBL" id="QZKI01000112">
    <property type="protein sequence ID" value="RJP66714.1"/>
    <property type="molecule type" value="Genomic_DNA"/>
</dbReference>
<protein>
    <recommendedName>
        <fullName evidence="5 6">Octanoyltransferase</fullName>
        <ecNumber evidence="5 6">2.3.1.181</ecNumber>
    </recommendedName>
    <alternativeName>
        <fullName evidence="5">Lipoate-protein ligase B</fullName>
    </alternativeName>
    <alternativeName>
        <fullName evidence="5">Lipoyl/octanoyl transferase</fullName>
    </alternativeName>
    <alternativeName>
        <fullName evidence="5">Octanoyl-[acyl-carrier-protein]-protein N-octanoyltransferase</fullName>
    </alternativeName>
</protein>
<evidence type="ECO:0000256" key="3">
    <source>
        <dbReference type="ARBA" id="ARBA00023315"/>
    </source>
</evidence>
<dbReference type="UniPathway" id="UPA00538">
    <property type="reaction ID" value="UER00592"/>
</dbReference>
<evidence type="ECO:0000256" key="4">
    <source>
        <dbReference type="ARBA" id="ARBA00024732"/>
    </source>
</evidence>
<dbReference type="GO" id="GO:0033819">
    <property type="term" value="F:lipoyl(octanoyl) transferase activity"/>
    <property type="evidence" value="ECO:0007669"/>
    <property type="project" value="UniProtKB-EC"/>
</dbReference>
<comment type="similarity">
    <text evidence="5 6">Belongs to the LipB family.</text>
</comment>
<dbReference type="PANTHER" id="PTHR10993">
    <property type="entry name" value="OCTANOYLTRANSFERASE"/>
    <property type="match status" value="1"/>
</dbReference>
<evidence type="ECO:0000259" key="10">
    <source>
        <dbReference type="PROSITE" id="PS51733"/>
    </source>
</evidence>
<dbReference type="Gene3D" id="3.30.930.10">
    <property type="entry name" value="Bira Bifunctional Protein, Domain 2"/>
    <property type="match status" value="1"/>
</dbReference>
<dbReference type="PIRSF" id="PIRSF016262">
    <property type="entry name" value="LPLase"/>
    <property type="match status" value="1"/>
</dbReference>
<feature type="binding site" evidence="5 8">
    <location>
        <begin position="83"/>
        <end position="90"/>
    </location>
    <ligand>
        <name>substrate</name>
    </ligand>
</feature>
<evidence type="ECO:0000256" key="7">
    <source>
        <dbReference type="PIRSR" id="PIRSR016262-1"/>
    </source>
</evidence>
<comment type="catalytic activity">
    <reaction evidence="5 6">
        <text>octanoyl-[ACP] + L-lysyl-[protein] = N(6)-octanoyl-L-lysyl-[protein] + holo-[ACP] + H(+)</text>
        <dbReference type="Rhea" id="RHEA:17665"/>
        <dbReference type="Rhea" id="RHEA-COMP:9636"/>
        <dbReference type="Rhea" id="RHEA-COMP:9685"/>
        <dbReference type="Rhea" id="RHEA-COMP:9752"/>
        <dbReference type="Rhea" id="RHEA-COMP:9928"/>
        <dbReference type="ChEBI" id="CHEBI:15378"/>
        <dbReference type="ChEBI" id="CHEBI:29969"/>
        <dbReference type="ChEBI" id="CHEBI:64479"/>
        <dbReference type="ChEBI" id="CHEBI:78463"/>
        <dbReference type="ChEBI" id="CHEBI:78809"/>
        <dbReference type="EC" id="2.3.1.181"/>
    </reaction>
</comment>
<dbReference type="EC" id="2.3.1.181" evidence="5 6"/>
<evidence type="ECO:0000256" key="1">
    <source>
        <dbReference type="ARBA" id="ARBA00004821"/>
    </source>
</evidence>
<feature type="domain" description="BPL/LPL catalytic" evidence="10">
    <location>
        <begin position="38"/>
        <end position="220"/>
    </location>
</feature>
<dbReference type="GO" id="GO:0005737">
    <property type="term" value="C:cytoplasm"/>
    <property type="evidence" value="ECO:0007669"/>
    <property type="project" value="UniProtKB-SubCell"/>
</dbReference>
<feature type="binding site" evidence="5 8">
    <location>
        <begin position="163"/>
        <end position="165"/>
    </location>
    <ligand>
        <name>substrate</name>
    </ligand>
</feature>
<evidence type="ECO:0000256" key="2">
    <source>
        <dbReference type="ARBA" id="ARBA00022679"/>
    </source>
</evidence>
<dbReference type="PROSITE" id="PS01313">
    <property type="entry name" value="LIPB"/>
    <property type="match status" value="1"/>
</dbReference>
<keyword evidence="5" id="KW-0963">Cytoplasm</keyword>
<organism evidence="11 12">
    <name type="scientific">Candidatus Abyssobacteria bacterium SURF_17</name>
    <dbReference type="NCBI Taxonomy" id="2093361"/>
    <lineage>
        <taxon>Bacteria</taxon>
        <taxon>Pseudomonadati</taxon>
        <taxon>Candidatus Hydrogenedentota</taxon>
        <taxon>Candidatus Abyssobacteria</taxon>
    </lineage>
</organism>
<feature type="site" description="Lowers pKa of active site Cys" evidence="5 9">
    <location>
        <position position="147"/>
    </location>
</feature>
<evidence type="ECO:0000256" key="6">
    <source>
        <dbReference type="PIRNR" id="PIRNR016262"/>
    </source>
</evidence>
<dbReference type="AlphaFoldDB" id="A0A419ESS4"/>
<comment type="pathway">
    <text evidence="1 5 6">Protein modification; protein lipoylation via endogenous pathway; protein N(6)-(lipoyl)lysine from octanoyl-[acyl-carrier-protein]: step 1/2.</text>
</comment>
<evidence type="ECO:0000256" key="8">
    <source>
        <dbReference type="PIRSR" id="PIRSR016262-2"/>
    </source>
</evidence>
<dbReference type="CDD" id="cd16444">
    <property type="entry name" value="LipB"/>
    <property type="match status" value="1"/>
</dbReference>
<dbReference type="PROSITE" id="PS51733">
    <property type="entry name" value="BPL_LPL_CATALYTIC"/>
    <property type="match status" value="1"/>
</dbReference>
<accession>A0A419ESS4</accession>
<reference evidence="11 12" key="1">
    <citation type="journal article" date="2017" name="ISME J.">
        <title>Energy and carbon metabolisms in a deep terrestrial subsurface fluid microbial community.</title>
        <authorList>
            <person name="Momper L."/>
            <person name="Jungbluth S.P."/>
            <person name="Lee M.D."/>
            <person name="Amend J.P."/>
        </authorList>
    </citation>
    <scope>NUCLEOTIDE SEQUENCE [LARGE SCALE GENOMIC DNA]</scope>
    <source>
        <strain evidence="11">SURF_17</strain>
    </source>
</reference>
<comment type="subcellular location">
    <subcellularLocation>
        <location evidence="5">Cytoplasm</location>
    </subcellularLocation>
</comment>
<evidence type="ECO:0000313" key="11">
    <source>
        <dbReference type="EMBL" id="RJP66714.1"/>
    </source>
</evidence>
<keyword evidence="3 5" id="KW-0012">Acyltransferase</keyword>
<evidence type="ECO:0000256" key="9">
    <source>
        <dbReference type="PIRSR" id="PIRSR016262-3"/>
    </source>
</evidence>
<dbReference type="Pfam" id="PF21948">
    <property type="entry name" value="LplA-B_cat"/>
    <property type="match status" value="1"/>
</dbReference>
<keyword evidence="2 5" id="KW-0808">Transferase</keyword>
<name>A0A419ESS4_9BACT</name>
<dbReference type="InterPro" id="IPR045864">
    <property type="entry name" value="aa-tRNA-synth_II/BPL/LPL"/>
</dbReference>
<feature type="binding site" evidence="5 8">
    <location>
        <begin position="150"/>
        <end position="152"/>
    </location>
    <ligand>
        <name>substrate</name>
    </ligand>
</feature>
<dbReference type="GO" id="GO:0009249">
    <property type="term" value="P:protein lipoylation"/>
    <property type="evidence" value="ECO:0007669"/>
    <property type="project" value="InterPro"/>
</dbReference>
<dbReference type="SUPFAM" id="SSF55681">
    <property type="entry name" value="Class II aaRS and biotin synthetases"/>
    <property type="match status" value="1"/>
</dbReference>
<comment type="function">
    <text evidence="4 5 6">Catalyzes the transfer of endogenously produced octanoic acid from octanoyl-acyl-carrier-protein onto the lipoyl domains of lipoate-dependent enzymes. Lipoyl-ACP can also act as a substrate although octanoyl-ACP is likely to be the physiological substrate.</text>
</comment>
<dbReference type="Proteomes" id="UP000285961">
    <property type="component" value="Unassembled WGS sequence"/>
</dbReference>
<proteinExistence type="inferred from homology"/>
<evidence type="ECO:0000313" key="12">
    <source>
        <dbReference type="Proteomes" id="UP000285961"/>
    </source>
</evidence>
<feature type="active site" description="Acyl-thioester intermediate" evidence="5 7">
    <location>
        <position position="181"/>
    </location>
</feature>
<dbReference type="InterPro" id="IPR004143">
    <property type="entry name" value="BPL_LPL_catalytic"/>
</dbReference>
<dbReference type="PANTHER" id="PTHR10993:SF7">
    <property type="entry name" value="LIPOYLTRANSFERASE 2, MITOCHONDRIAL-RELATED"/>
    <property type="match status" value="1"/>
</dbReference>
<comment type="caution">
    <text evidence="11">The sequence shown here is derived from an EMBL/GenBank/DDBJ whole genome shotgun (WGS) entry which is preliminary data.</text>
</comment>
<sequence length="250" mass="27659">MVAGRKDEEWLLFELPVTDYMEAWNLQRALVAGIVCGRIHHNVILSLQHSSVFTLGRSSGRESLRVSENVLEKSGIPLVQTERGGSITFHGPGQLVVYPIINLEAFGIRVGEYVYRLEEAMIRTAADWNISAERNRLNAGVWVGRNKLGSVGLTIRHGISFHGLALNISNSLQAFSWINPCGLNGVGVTSIERELSRDVSFHTARRHMMRHIEEVFDVRLVRTDMAELQNVLDGSPSKGACVTVSGGGKR</sequence>
<evidence type="ECO:0000256" key="5">
    <source>
        <dbReference type="HAMAP-Rule" id="MF_00013"/>
    </source>
</evidence>
<gene>
    <name evidence="5 11" type="primary">lipB</name>
    <name evidence="11" type="ORF">C4532_15725</name>
</gene>
<dbReference type="InterPro" id="IPR020605">
    <property type="entry name" value="Octanoyltransferase_CS"/>
</dbReference>
<dbReference type="NCBIfam" id="NF010925">
    <property type="entry name" value="PRK14345.1"/>
    <property type="match status" value="1"/>
</dbReference>
<dbReference type="HAMAP" id="MF_00013">
    <property type="entry name" value="LipB"/>
    <property type="match status" value="1"/>
</dbReference>